<reference evidence="1 2" key="1">
    <citation type="submission" date="2023-04" db="EMBL/GenBank/DDBJ databases">
        <title>A novel bacteria isolated from coastal sediment.</title>
        <authorList>
            <person name="Liu X.-J."/>
            <person name="Du Z.-J."/>
        </authorList>
    </citation>
    <scope>NUCLEOTIDE SEQUENCE [LARGE SCALE GENOMIC DNA]</scope>
    <source>
        <strain evidence="1 2">SDUM461003</strain>
    </source>
</reference>
<sequence>MFKKLLLGLLILALIAGAAVYYVLSGGLNQQIKKGVEKYGPQVTQTAVTLEDVNLSILSGNGSLTGLNVANPEGFKSANIFSLGEIDLQVDTGTVLSDKIIIDHILIKKPEISYEKTLTSSNLKQLLQNIEEFTGPADSSDDTAATPEPETGAKKQVVIKQLVIEEGTVYVGVMGVGQTVTLPRIEMNDIGEDGKQMTMAEVIDLVLSKVLQSIGPAIANAGELGGAAVEALKTQGLEKVDQASEKIGESIKGLFDK</sequence>
<organism evidence="1 2">
    <name type="scientific">Thalassobacterium maritimum</name>
    <dbReference type="NCBI Taxonomy" id="3041265"/>
    <lineage>
        <taxon>Bacteria</taxon>
        <taxon>Pseudomonadati</taxon>
        <taxon>Verrucomicrobiota</taxon>
        <taxon>Opitutia</taxon>
        <taxon>Puniceicoccales</taxon>
        <taxon>Coraliomargaritaceae</taxon>
        <taxon>Thalassobacterium</taxon>
    </lineage>
</organism>
<comment type="caution">
    <text evidence="1">The sequence shown here is derived from an EMBL/GenBank/DDBJ whole genome shotgun (WGS) entry which is preliminary data.</text>
</comment>
<dbReference type="Proteomes" id="UP001225316">
    <property type="component" value="Unassembled WGS sequence"/>
</dbReference>
<evidence type="ECO:0000313" key="1">
    <source>
        <dbReference type="EMBL" id="MDQ8207656.1"/>
    </source>
</evidence>
<evidence type="ECO:0000313" key="2">
    <source>
        <dbReference type="Proteomes" id="UP001225316"/>
    </source>
</evidence>
<proteinExistence type="predicted"/>
<accession>A0ABU1AU19</accession>
<dbReference type="EMBL" id="JARXHW010000017">
    <property type="protein sequence ID" value="MDQ8207656.1"/>
    <property type="molecule type" value="Genomic_DNA"/>
</dbReference>
<dbReference type="RefSeq" id="WP_308949871.1">
    <property type="nucleotide sequence ID" value="NZ_JARXHW010000017.1"/>
</dbReference>
<keyword evidence="2" id="KW-1185">Reference proteome</keyword>
<evidence type="ECO:0008006" key="3">
    <source>
        <dbReference type="Google" id="ProtNLM"/>
    </source>
</evidence>
<protein>
    <recommendedName>
        <fullName evidence="3">AsmA domain-containing protein</fullName>
    </recommendedName>
</protein>
<name>A0ABU1AU19_9BACT</name>
<gene>
    <name evidence="1" type="ORF">QEH52_09060</name>
</gene>